<dbReference type="CDD" id="cd17502">
    <property type="entry name" value="MFS_Azr1_MDR_like"/>
    <property type="match status" value="1"/>
</dbReference>
<feature type="domain" description="Major facilitator superfamily (MFS) profile" evidence="8">
    <location>
        <begin position="78"/>
        <end position="565"/>
    </location>
</feature>
<dbReference type="Gene3D" id="1.20.1720.10">
    <property type="entry name" value="Multidrug resistance protein D"/>
    <property type="match status" value="1"/>
</dbReference>
<feature type="transmembrane region" description="Helical" evidence="7">
    <location>
        <begin position="302"/>
        <end position="320"/>
    </location>
</feature>
<dbReference type="GO" id="GO:0005886">
    <property type="term" value="C:plasma membrane"/>
    <property type="evidence" value="ECO:0007669"/>
    <property type="project" value="TreeGrafter"/>
</dbReference>
<feature type="transmembrane region" description="Helical" evidence="7">
    <location>
        <begin position="173"/>
        <end position="193"/>
    </location>
</feature>
<dbReference type="InterPro" id="IPR020846">
    <property type="entry name" value="MFS_dom"/>
</dbReference>
<feature type="transmembrane region" description="Helical" evidence="7">
    <location>
        <begin position="75"/>
        <end position="101"/>
    </location>
</feature>
<feature type="transmembrane region" description="Helical" evidence="7">
    <location>
        <begin position="541"/>
        <end position="560"/>
    </location>
</feature>
<evidence type="ECO:0000256" key="3">
    <source>
        <dbReference type="ARBA" id="ARBA00022692"/>
    </source>
</evidence>
<feature type="region of interest" description="Disordered" evidence="6">
    <location>
        <begin position="1"/>
        <end position="29"/>
    </location>
</feature>
<proteinExistence type="predicted"/>
<evidence type="ECO:0000256" key="7">
    <source>
        <dbReference type="SAM" id="Phobius"/>
    </source>
</evidence>
<protein>
    <submittedName>
        <fullName evidence="9">MFS general substrate transporter</fullName>
    </submittedName>
</protein>
<feature type="compositionally biased region" description="Basic and acidic residues" evidence="6">
    <location>
        <begin position="8"/>
        <end position="25"/>
    </location>
</feature>
<dbReference type="Proteomes" id="UP000800093">
    <property type="component" value="Unassembled WGS sequence"/>
</dbReference>
<comment type="caution">
    <text evidence="9">The sequence shown here is derived from an EMBL/GenBank/DDBJ whole genome shotgun (WGS) entry which is preliminary data.</text>
</comment>
<dbReference type="Pfam" id="PF07690">
    <property type="entry name" value="MFS_1"/>
    <property type="match status" value="1"/>
</dbReference>
<feature type="transmembrane region" description="Helical" evidence="7">
    <location>
        <begin position="231"/>
        <end position="251"/>
    </location>
</feature>
<feature type="transmembrane region" description="Helical" evidence="7">
    <location>
        <begin position="340"/>
        <end position="361"/>
    </location>
</feature>
<dbReference type="SUPFAM" id="SSF103473">
    <property type="entry name" value="MFS general substrate transporter"/>
    <property type="match status" value="2"/>
</dbReference>
<dbReference type="PANTHER" id="PTHR23501">
    <property type="entry name" value="MAJOR FACILITATOR SUPERFAMILY"/>
    <property type="match status" value="1"/>
</dbReference>
<dbReference type="OrthoDB" id="10021397at2759"/>
<feature type="transmembrane region" description="Helical" evidence="7">
    <location>
        <begin position="271"/>
        <end position="290"/>
    </location>
</feature>
<feature type="transmembrane region" description="Helical" evidence="7">
    <location>
        <begin position="205"/>
        <end position="224"/>
    </location>
</feature>
<evidence type="ECO:0000259" key="8">
    <source>
        <dbReference type="PROSITE" id="PS50850"/>
    </source>
</evidence>
<dbReference type="Gene3D" id="1.20.1250.20">
    <property type="entry name" value="MFS general substrate transporter like domains"/>
    <property type="match status" value="1"/>
</dbReference>
<dbReference type="FunFam" id="1.20.1250.20:FF:000196">
    <property type="entry name" value="MFS toxin efflux pump (AflT)"/>
    <property type="match status" value="1"/>
</dbReference>
<dbReference type="InterPro" id="IPR036259">
    <property type="entry name" value="MFS_trans_sf"/>
</dbReference>
<evidence type="ECO:0000256" key="5">
    <source>
        <dbReference type="ARBA" id="ARBA00023136"/>
    </source>
</evidence>
<dbReference type="GO" id="GO:0022857">
    <property type="term" value="F:transmembrane transporter activity"/>
    <property type="evidence" value="ECO:0007669"/>
    <property type="project" value="InterPro"/>
</dbReference>
<gene>
    <name evidence="9" type="ORF">CC78DRAFT_503674</name>
</gene>
<feature type="transmembrane region" description="Helical" evidence="7">
    <location>
        <begin position="435"/>
        <end position="451"/>
    </location>
</feature>
<dbReference type="PANTHER" id="PTHR23501:SF177">
    <property type="entry name" value="MAJOR FACILITATOR SUPERFAMILY (MFS) PROFILE DOMAIN-CONTAINING PROTEIN-RELATED"/>
    <property type="match status" value="1"/>
</dbReference>
<sequence length="577" mass="61586">MDPSRCPSPDDRLPIPAPQKDEDKSISGSASVATSLRLATKDFGIEKDIDTVGNGNGASTATDTNANNYFHGLQLAPIVIALILSVFLVAVDQTIVGTAIPKITDQFHSLESVSWYGSAYFMTFGGFQSFWGKVFKYFPLKLSYLIALFIFELGSLICGIAQNPTTLVAGRAIAGVGGGGLMTGAFTIIAFSVQPRTRPQLTGLVGASYGISAVAGPLLGGVFTDKVSWRWCFYINLPIGGLSAGLLLLLLQTPKIAVAAPANWLEKLKQLDLVGCALAMGAIISFILATEHGQTEPWGSSVVVGLLVGFVLISIAFVAWEFWLNERAIVPSRLIKQRFVWPSAAFTFFFAGSYFVVLYYLPIYFQSIDNASPINSGVRNLPMVISVSISSVIAGIVTTKTGHVWPWKPVGSALATVSAGLLYTMGTEVKTQHWIGFQILAGFAYGFGWQAPIVRAQAHAKPEDMSSTTAIVFWFQTIGGAFTLSAAQSAFVNKMTRTLAKTAPSINPSTVIGTGATQIRTAFPLSLVPTIVDAYMDGIKVTFTIVIALAGFSFFISLFAPMGTIDKEVAKDTNGVA</sequence>
<comment type="subcellular location">
    <subcellularLocation>
        <location evidence="1">Membrane</location>
        <topology evidence="1">Multi-pass membrane protein</topology>
    </subcellularLocation>
</comment>
<evidence type="ECO:0000313" key="10">
    <source>
        <dbReference type="Proteomes" id="UP000800093"/>
    </source>
</evidence>
<dbReference type="FunFam" id="1.20.1720.10:FF:000012">
    <property type="entry name" value="MFS toxin efflux pump (AflT)"/>
    <property type="match status" value="1"/>
</dbReference>
<dbReference type="InterPro" id="IPR011701">
    <property type="entry name" value="MFS"/>
</dbReference>
<keyword evidence="3 7" id="KW-0812">Transmembrane</keyword>
<dbReference type="AlphaFoldDB" id="A0A9P4JZ82"/>
<organism evidence="9 10">
    <name type="scientific">Lojkania enalia</name>
    <dbReference type="NCBI Taxonomy" id="147567"/>
    <lineage>
        <taxon>Eukaryota</taxon>
        <taxon>Fungi</taxon>
        <taxon>Dikarya</taxon>
        <taxon>Ascomycota</taxon>
        <taxon>Pezizomycotina</taxon>
        <taxon>Dothideomycetes</taxon>
        <taxon>Pleosporomycetidae</taxon>
        <taxon>Pleosporales</taxon>
        <taxon>Pleosporales incertae sedis</taxon>
        <taxon>Lojkania</taxon>
    </lineage>
</organism>
<dbReference type="PROSITE" id="PS50850">
    <property type="entry name" value="MFS"/>
    <property type="match status" value="1"/>
</dbReference>
<evidence type="ECO:0000313" key="9">
    <source>
        <dbReference type="EMBL" id="KAF2259086.1"/>
    </source>
</evidence>
<feature type="transmembrane region" description="Helical" evidence="7">
    <location>
        <begin position="113"/>
        <end position="131"/>
    </location>
</feature>
<reference evidence="10" key="1">
    <citation type="journal article" date="2020" name="Stud. Mycol.">
        <title>101 Dothideomycetes genomes: A test case for predicting lifestyles and emergence of pathogens.</title>
        <authorList>
            <person name="Haridas S."/>
            <person name="Albert R."/>
            <person name="Binder M."/>
            <person name="Bloem J."/>
            <person name="LaButti K."/>
            <person name="Salamov A."/>
            <person name="Andreopoulos B."/>
            <person name="Baker S."/>
            <person name="Barry K."/>
            <person name="Bills G."/>
            <person name="Bluhm B."/>
            <person name="Cannon C."/>
            <person name="Castanera R."/>
            <person name="Culley D."/>
            <person name="Daum C."/>
            <person name="Ezra D."/>
            <person name="Gonzalez J."/>
            <person name="Henrissat B."/>
            <person name="Kuo A."/>
            <person name="Liang C."/>
            <person name="Lipzen A."/>
            <person name="Lutzoni F."/>
            <person name="Magnuson J."/>
            <person name="Mondo S."/>
            <person name="Nolan M."/>
            <person name="Ohm R."/>
            <person name="Pangilinan J."/>
            <person name="Park H.-J."/>
            <person name="Ramirez L."/>
            <person name="Alfaro M."/>
            <person name="Sun H."/>
            <person name="Tritt A."/>
            <person name="Yoshinaga Y."/>
            <person name="Zwiers L.-H."/>
            <person name="Turgeon B."/>
            <person name="Goodwin S."/>
            <person name="Spatafora J."/>
            <person name="Crous P."/>
            <person name="Grigoriev I."/>
        </authorList>
    </citation>
    <scope>NUCLEOTIDE SEQUENCE [LARGE SCALE GENOMIC DNA]</scope>
    <source>
        <strain evidence="10">CBS 304.66</strain>
    </source>
</reference>
<evidence type="ECO:0000256" key="2">
    <source>
        <dbReference type="ARBA" id="ARBA00022448"/>
    </source>
</evidence>
<keyword evidence="5 7" id="KW-0472">Membrane</keyword>
<evidence type="ECO:0000256" key="6">
    <source>
        <dbReference type="SAM" id="MobiDB-lite"/>
    </source>
</evidence>
<name>A0A9P4JZ82_9PLEO</name>
<evidence type="ECO:0000256" key="1">
    <source>
        <dbReference type="ARBA" id="ARBA00004141"/>
    </source>
</evidence>
<keyword evidence="4 7" id="KW-1133">Transmembrane helix</keyword>
<keyword evidence="10" id="KW-1185">Reference proteome</keyword>
<feature type="transmembrane region" description="Helical" evidence="7">
    <location>
        <begin position="143"/>
        <end position="161"/>
    </location>
</feature>
<evidence type="ECO:0000256" key="4">
    <source>
        <dbReference type="ARBA" id="ARBA00022989"/>
    </source>
</evidence>
<dbReference type="EMBL" id="ML986722">
    <property type="protein sequence ID" value="KAF2259086.1"/>
    <property type="molecule type" value="Genomic_DNA"/>
</dbReference>
<keyword evidence="2" id="KW-0813">Transport</keyword>
<feature type="transmembrane region" description="Helical" evidence="7">
    <location>
        <begin position="471"/>
        <end position="492"/>
    </location>
</feature>
<accession>A0A9P4JZ82</accession>